<evidence type="ECO:0000256" key="34">
    <source>
        <dbReference type="SAM" id="Phobius"/>
    </source>
</evidence>
<evidence type="ECO:0000256" key="31">
    <source>
        <dbReference type="ARBA" id="ARBA00048679"/>
    </source>
</evidence>
<dbReference type="FunFam" id="3.20.20.60:FF:000025">
    <property type="entry name" value="Pyruvate kinase"/>
    <property type="match status" value="1"/>
</dbReference>
<keyword evidence="38" id="KW-1185">Reference proteome</keyword>
<evidence type="ECO:0000256" key="13">
    <source>
        <dbReference type="ARBA" id="ARBA00022723"/>
    </source>
</evidence>
<dbReference type="InterPro" id="IPR000858">
    <property type="entry name" value="S_locus_glycoprot_dom"/>
</dbReference>
<dbReference type="FunFam" id="3.30.200.20:FF:000059">
    <property type="entry name" value="S-receptor-like serine/threonine-protein kinase"/>
    <property type="match status" value="1"/>
</dbReference>
<feature type="transmembrane region" description="Helical" evidence="34">
    <location>
        <begin position="12"/>
        <end position="32"/>
    </location>
</feature>
<keyword evidence="10" id="KW-0934">Plastid</keyword>
<keyword evidence="28" id="KW-0670">Pyruvate</keyword>
<evidence type="ECO:0000256" key="12">
    <source>
        <dbReference type="ARBA" id="ARBA00022692"/>
    </source>
</evidence>
<dbReference type="Gene3D" id="2.40.33.10">
    <property type="entry name" value="PK beta-barrel domain-like"/>
    <property type="match status" value="1"/>
</dbReference>
<keyword evidence="27" id="KW-0325">Glycoprotein</keyword>
<dbReference type="Pfam" id="PF00954">
    <property type="entry name" value="S_locus_glycop"/>
    <property type="match status" value="1"/>
</dbReference>
<dbReference type="InterPro" id="IPR018209">
    <property type="entry name" value="Pyrv_Knase_AS"/>
</dbReference>
<comment type="cofactor">
    <cofactor evidence="1">
        <name>Mg(2+)</name>
        <dbReference type="ChEBI" id="CHEBI:18420"/>
    </cofactor>
</comment>
<dbReference type="GO" id="GO:0016020">
    <property type="term" value="C:membrane"/>
    <property type="evidence" value="ECO:0007669"/>
    <property type="project" value="UniProtKB-SubCell"/>
</dbReference>
<keyword evidence="18 32" id="KW-0067">ATP-binding</keyword>
<evidence type="ECO:0000256" key="17">
    <source>
        <dbReference type="ARBA" id="ARBA00022777"/>
    </source>
</evidence>
<keyword evidence="16 32" id="KW-0547">Nucleotide-binding</keyword>
<dbReference type="FunFam" id="2.90.10.10:FF:000008">
    <property type="entry name" value="Serine/threonine-protein kinase"/>
    <property type="match status" value="1"/>
</dbReference>
<dbReference type="Proteomes" id="UP000188354">
    <property type="component" value="Chromosome LG08"/>
</dbReference>
<dbReference type="EC" id="2.7.1.40" evidence="33"/>
<keyword evidence="11 33" id="KW-0808">Transferase</keyword>
<dbReference type="PROSITE" id="PS50011">
    <property type="entry name" value="PROTEIN_KINASE_DOM"/>
    <property type="match status" value="1"/>
</dbReference>
<comment type="pathway">
    <text evidence="5 33">Carbohydrate degradation; glycolysis; pyruvate from D-glyceraldehyde 3-phosphate: step 5/5.</text>
</comment>
<keyword evidence="22 34" id="KW-1133">Transmembrane helix</keyword>
<dbReference type="InterPro" id="IPR017441">
    <property type="entry name" value="Protein_kinase_ATP_BS"/>
</dbReference>
<evidence type="ECO:0000256" key="15">
    <source>
        <dbReference type="ARBA" id="ARBA00022734"/>
    </source>
</evidence>
<reference evidence="37 38" key="1">
    <citation type="journal article" date="2017" name="Plant Biotechnol. J.">
        <title>A comprehensive draft genome sequence for lupin (Lupinus angustifolius), an emerging health food: insights into plant-microbe interactions and legume evolution.</title>
        <authorList>
            <person name="Hane J.K."/>
            <person name="Ming Y."/>
            <person name="Kamphuis L.G."/>
            <person name="Nelson M.N."/>
            <person name="Garg G."/>
            <person name="Atkins C.A."/>
            <person name="Bayer P.E."/>
            <person name="Bravo A."/>
            <person name="Bringans S."/>
            <person name="Cannon S."/>
            <person name="Edwards D."/>
            <person name="Foley R."/>
            <person name="Gao L.L."/>
            <person name="Harrison M.J."/>
            <person name="Huang W."/>
            <person name="Hurgobin B."/>
            <person name="Li S."/>
            <person name="Liu C.W."/>
            <person name="McGrath A."/>
            <person name="Morahan G."/>
            <person name="Murray J."/>
            <person name="Weller J."/>
            <person name="Jian J."/>
            <person name="Singh K.B."/>
        </authorList>
    </citation>
    <scope>NUCLEOTIDE SEQUENCE</scope>
    <source>
        <strain evidence="38">cv. Tanjil</strain>
        <tissue evidence="37">Whole plant</tissue>
    </source>
</reference>
<evidence type="ECO:0000256" key="32">
    <source>
        <dbReference type="PROSITE-ProRule" id="PRU10141"/>
    </source>
</evidence>
<dbReference type="Pfam" id="PF00224">
    <property type="entry name" value="PK"/>
    <property type="match status" value="1"/>
</dbReference>
<evidence type="ECO:0000256" key="30">
    <source>
        <dbReference type="ARBA" id="ARBA00048152"/>
    </source>
</evidence>
<comment type="catalytic activity">
    <reaction evidence="31">
        <text>L-seryl-[protein] + ATP = O-phospho-L-seryl-[protein] + ADP + H(+)</text>
        <dbReference type="Rhea" id="RHEA:17989"/>
        <dbReference type="Rhea" id="RHEA-COMP:9863"/>
        <dbReference type="Rhea" id="RHEA-COMP:11604"/>
        <dbReference type="ChEBI" id="CHEBI:15378"/>
        <dbReference type="ChEBI" id="CHEBI:29999"/>
        <dbReference type="ChEBI" id="CHEBI:30616"/>
        <dbReference type="ChEBI" id="CHEBI:83421"/>
        <dbReference type="ChEBI" id="CHEBI:456216"/>
        <dbReference type="EC" id="2.7.11.1"/>
    </reaction>
</comment>
<keyword evidence="19 33" id="KW-0460">Magnesium</keyword>
<evidence type="ECO:0000256" key="14">
    <source>
        <dbReference type="ARBA" id="ARBA00022729"/>
    </source>
</evidence>
<keyword evidence="15" id="KW-0430">Lectin</keyword>
<dbReference type="InterPro" id="IPR040442">
    <property type="entry name" value="Pyrv_kinase-like_dom_sf"/>
</dbReference>
<evidence type="ECO:0000256" key="26">
    <source>
        <dbReference type="ARBA" id="ARBA00023170"/>
    </source>
</evidence>
<dbReference type="PROSITE" id="PS00108">
    <property type="entry name" value="PROTEIN_KINASE_ST"/>
    <property type="match status" value="1"/>
</dbReference>
<keyword evidence="13" id="KW-0479">Metal-binding</keyword>
<evidence type="ECO:0000313" key="37">
    <source>
        <dbReference type="EMBL" id="OIW06599.1"/>
    </source>
</evidence>
<dbReference type="GO" id="GO:0030246">
    <property type="term" value="F:carbohydrate binding"/>
    <property type="evidence" value="ECO:0007669"/>
    <property type="project" value="UniProtKB-KW"/>
</dbReference>
<keyword evidence="7" id="KW-0723">Serine/threonine-protein kinase</keyword>
<accession>A0A4P1RBA6</accession>
<evidence type="ECO:0000256" key="28">
    <source>
        <dbReference type="ARBA" id="ARBA00023317"/>
    </source>
</evidence>
<evidence type="ECO:0000256" key="8">
    <source>
        <dbReference type="ARBA" id="ARBA00022528"/>
    </source>
</evidence>
<evidence type="ECO:0000256" key="3">
    <source>
        <dbReference type="ARBA" id="ARBA00004229"/>
    </source>
</evidence>
<keyword evidence="24 33" id="KW-0324">Glycolysis</keyword>
<evidence type="ECO:0000256" key="9">
    <source>
        <dbReference type="ARBA" id="ARBA00022536"/>
    </source>
</evidence>
<dbReference type="GO" id="GO:0005524">
    <property type="term" value="F:ATP binding"/>
    <property type="evidence" value="ECO:0007669"/>
    <property type="project" value="UniProtKB-UniRule"/>
</dbReference>
<dbReference type="FunFam" id="1.10.510.10:FF:000384">
    <property type="entry name" value="G-type lectin S-receptor-like serine/threonine-protein kinase"/>
    <property type="match status" value="1"/>
</dbReference>
<keyword evidence="8" id="KW-0150">Chloroplast</keyword>
<dbReference type="GO" id="GO:0009570">
    <property type="term" value="C:chloroplast stroma"/>
    <property type="evidence" value="ECO:0007669"/>
    <property type="project" value="UniProtKB-ARBA"/>
</dbReference>
<evidence type="ECO:0000256" key="4">
    <source>
        <dbReference type="ARBA" id="ARBA00004479"/>
    </source>
</evidence>
<dbReference type="PANTHER" id="PTHR47974:SF29">
    <property type="entry name" value="RECEPTOR-LIKE SERINE_THREONINE-PROTEIN KINASE"/>
    <property type="match status" value="1"/>
</dbReference>
<keyword evidence="25" id="KW-1015">Disulfide bond</keyword>
<evidence type="ECO:0000256" key="24">
    <source>
        <dbReference type="ARBA" id="ARBA00023152"/>
    </source>
</evidence>
<protein>
    <recommendedName>
        <fullName evidence="33">Pyruvate kinase</fullName>
        <ecNumber evidence="33">2.7.1.40</ecNumber>
    </recommendedName>
</protein>
<evidence type="ECO:0000256" key="1">
    <source>
        <dbReference type="ARBA" id="ARBA00001946"/>
    </source>
</evidence>
<dbReference type="Gene3D" id="2.90.10.10">
    <property type="entry name" value="Bulb-type lectin domain"/>
    <property type="match status" value="1"/>
</dbReference>
<keyword evidence="9" id="KW-0245">EGF-like domain</keyword>
<dbReference type="SUPFAM" id="SSF51621">
    <property type="entry name" value="Phosphoenolpyruvate/pyruvate domain"/>
    <property type="match status" value="1"/>
</dbReference>
<evidence type="ECO:0000313" key="38">
    <source>
        <dbReference type="Proteomes" id="UP000188354"/>
    </source>
</evidence>
<dbReference type="InterPro" id="IPR008271">
    <property type="entry name" value="Ser/Thr_kinase_AS"/>
</dbReference>
<dbReference type="NCBIfam" id="NF004491">
    <property type="entry name" value="PRK05826.1"/>
    <property type="match status" value="1"/>
</dbReference>
<comment type="catalytic activity">
    <reaction evidence="30 33">
        <text>pyruvate + ATP = phosphoenolpyruvate + ADP + H(+)</text>
        <dbReference type="Rhea" id="RHEA:18157"/>
        <dbReference type="ChEBI" id="CHEBI:15361"/>
        <dbReference type="ChEBI" id="CHEBI:15378"/>
        <dbReference type="ChEBI" id="CHEBI:30616"/>
        <dbReference type="ChEBI" id="CHEBI:58702"/>
        <dbReference type="ChEBI" id="CHEBI:456216"/>
        <dbReference type="EC" id="2.7.1.40"/>
    </reaction>
</comment>
<keyword evidence="17 33" id="KW-0418">Kinase</keyword>
<evidence type="ECO:0000259" key="36">
    <source>
        <dbReference type="PROSITE" id="PS50927"/>
    </source>
</evidence>
<evidence type="ECO:0000256" key="16">
    <source>
        <dbReference type="ARBA" id="ARBA00022741"/>
    </source>
</evidence>
<feature type="domain" description="Protein kinase" evidence="35">
    <location>
        <begin position="535"/>
        <end position="811"/>
    </location>
</feature>
<organism evidence="37 38">
    <name type="scientific">Lupinus angustifolius</name>
    <name type="common">Narrow-leaved blue lupine</name>
    <dbReference type="NCBI Taxonomy" id="3871"/>
    <lineage>
        <taxon>Eukaryota</taxon>
        <taxon>Viridiplantae</taxon>
        <taxon>Streptophyta</taxon>
        <taxon>Embryophyta</taxon>
        <taxon>Tracheophyta</taxon>
        <taxon>Spermatophyta</taxon>
        <taxon>Magnoliopsida</taxon>
        <taxon>eudicotyledons</taxon>
        <taxon>Gunneridae</taxon>
        <taxon>Pentapetalae</taxon>
        <taxon>rosids</taxon>
        <taxon>fabids</taxon>
        <taxon>Fabales</taxon>
        <taxon>Fabaceae</taxon>
        <taxon>Papilionoideae</taxon>
        <taxon>50 kb inversion clade</taxon>
        <taxon>genistoids sensu lato</taxon>
        <taxon>core genistoids</taxon>
        <taxon>Genisteae</taxon>
        <taxon>Lupinus</taxon>
    </lineage>
</organism>
<dbReference type="PANTHER" id="PTHR47974">
    <property type="entry name" value="OS07G0415500 PROTEIN"/>
    <property type="match status" value="1"/>
</dbReference>
<keyword evidence="21" id="KW-0630">Potassium</keyword>
<dbReference type="GO" id="GO:0004743">
    <property type="term" value="F:pyruvate kinase activity"/>
    <property type="evidence" value="ECO:0007669"/>
    <property type="project" value="UniProtKB-EC"/>
</dbReference>
<dbReference type="Gene3D" id="3.20.20.60">
    <property type="entry name" value="Phosphoenolpyruvate-binding domains"/>
    <property type="match status" value="1"/>
</dbReference>
<dbReference type="SMART" id="SM00220">
    <property type="entry name" value="S_TKc"/>
    <property type="match status" value="1"/>
</dbReference>
<evidence type="ECO:0000256" key="2">
    <source>
        <dbReference type="ARBA" id="ARBA00001958"/>
    </source>
</evidence>
<feature type="binding site" evidence="32">
    <location>
        <position position="564"/>
    </location>
    <ligand>
        <name>ATP</name>
        <dbReference type="ChEBI" id="CHEBI:30616"/>
    </ligand>
</feature>
<dbReference type="FunFam" id="2.40.33.10:FF:000003">
    <property type="entry name" value="Pyruvate kinase"/>
    <property type="match status" value="1"/>
</dbReference>
<evidence type="ECO:0000256" key="21">
    <source>
        <dbReference type="ARBA" id="ARBA00022958"/>
    </source>
</evidence>
<dbReference type="GO" id="GO:0004674">
    <property type="term" value="F:protein serine/threonine kinase activity"/>
    <property type="evidence" value="ECO:0007669"/>
    <property type="project" value="UniProtKB-KW"/>
</dbReference>
<dbReference type="InterPro" id="IPR001697">
    <property type="entry name" value="Pyr_Knase"/>
</dbReference>
<keyword evidence="12 34" id="KW-0812">Transmembrane</keyword>
<evidence type="ECO:0000256" key="18">
    <source>
        <dbReference type="ARBA" id="ARBA00022840"/>
    </source>
</evidence>
<evidence type="ECO:0000256" key="10">
    <source>
        <dbReference type="ARBA" id="ARBA00022640"/>
    </source>
</evidence>
<dbReference type="PROSITE" id="PS00110">
    <property type="entry name" value="PYRUVATE_KINASE"/>
    <property type="match status" value="1"/>
</dbReference>
<comment type="similarity">
    <text evidence="6 33">Belongs to the pyruvate kinase family.</text>
</comment>
<dbReference type="SUPFAM" id="SSF56112">
    <property type="entry name" value="Protein kinase-like (PK-like)"/>
    <property type="match status" value="1"/>
</dbReference>
<dbReference type="Pfam" id="PF02887">
    <property type="entry name" value="PK_C"/>
    <property type="match status" value="1"/>
</dbReference>
<dbReference type="InterPro" id="IPR000719">
    <property type="entry name" value="Prot_kinase_dom"/>
</dbReference>
<dbReference type="PRINTS" id="PR01050">
    <property type="entry name" value="PYRUVTKNASE"/>
</dbReference>
<comment type="cofactor">
    <cofactor evidence="2">
        <name>K(+)</name>
        <dbReference type="ChEBI" id="CHEBI:29103"/>
    </cofactor>
</comment>
<proteinExistence type="inferred from homology"/>
<feature type="domain" description="Bulb-type lectin" evidence="36">
    <location>
        <begin position="29"/>
        <end position="149"/>
    </location>
</feature>
<evidence type="ECO:0000256" key="29">
    <source>
        <dbReference type="ARBA" id="ARBA00047899"/>
    </source>
</evidence>
<evidence type="ECO:0000256" key="22">
    <source>
        <dbReference type="ARBA" id="ARBA00022989"/>
    </source>
</evidence>
<dbReference type="Gene3D" id="3.40.1380.20">
    <property type="entry name" value="Pyruvate kinase, C-terminal domain"/>
    <property type="match status" value="1"/>
</dbReference>
<dbReference type="InterPro" id="IPR015793">
    <property type="entry name" value="Pyrv_Knase_brl"/>
</dbReference>
<gene>
    <name evidence="37" type="ORF">TanjilG_03993</name>
</gene>
<keyword evidence="14" id="KW-0732">Signal</keyword>
<dbReference type="CDD" id="cd14066">
    <property type="entry name" value="STKc_IRAK"/>
    <property type="match status" value="1"/>
</dbReference>
<evidence type="ECO:0000256" key="23">
    <source>
        <dbReference type="ARBA" id="ARBA00023136"/>
    </source>
</evidence>
<evidence type="ECO:0000256" key="5">
    <source>
        <dbReference type="ARBA" id="ARBA00004997"/>
    </source>
</evidence>
<dbReference type="FunFam" id="3.40.1380.20:FF:000008">
    <property type="entry name" value="Pyruvate kinase"/>
    <property type="match status" value="1"/>
</dbReference>
<dbReference type="InterPro" id="IPR036918">
    <property type="entry name" value="Pyrv_Knase_C_sf"/>
</dbReference>
<dbReference type="GO" id="GO:0106310">
    <property type="term" value="F:protein serine kinase activity"/>
    <property type="evidence" value="ECO:0007669"/>
    <property type="project" value="RHEA"/>
</dbReference>
<name>A0A4P1RBA6_LUPAN</name>
<evidence type="ECO:0000259" key="35">
    <source>
        <dbReference type="PROSITE" id="PS50011"/>
    </source>
</evidence>
<dbReference type="EMBL" id="CM007368">
    <property type="protein sequence ID" value="OIW06599.1"/>
    <property type="molecule type" value="Genomic_DNA"/>
</dbReference>
<dbReference type="PROSITE" id="PS50927">
    <property type="entry name" value="BULB_LECTIN"/>
    <property type="match status" value="1"/>
</dbReference>
<dbReference type="InterPro" id="IPR036426">
    <property type="entry name" value="Bulb-type_lectin_dom_sf"/>
</dbReference>
<dbReference type="SMART" id="SM00108">
    <property type="entry name" value="B_lectin"/>
    <property type="match status" value="1"/>
</dbReference>
<dbReference type="GO" id="GO:0030955">
    <property type="term" value="F:potassium ion binding"/>
    <property type="evidence" value="ECO:0007669"/>
    <property type="project" value="InterPro"/>
</dbReference>
<dbReference type="GO" id="GO:0048544">
    <property type="term" value="P:recognition of pollen"/>
    <property type="evidence" value="ECO:0007669"/>
    <property type="project" value="InterPro"/>
</dbReference>
<dbReference type="Pfam" id="PF01453">
    <property type="entry name" value="B_lectin"/>
    <property type="match status" value="1"/>
</dbReference>
<dbReference type="SUPFAM" id="SSF51110">
    <property type="entry name" value="alpha-D-mannose-specific plant lectins"/>
    <property type="match status" value="1"/>
</dbReference>
<evidence type="ECO:0000256" key="6">
    <source>
        <dbReference type="ARBA" id="ARBA00008663"/>
    </source>
</evidence>
<keyword evidence="26" id="KW-0675">Receptor</keyword>
<evidence type="ECO:0000256" key="27">
    <source>
        <dbReference type="ARBA" id="ARBA00023180"/>
    </source>
</evidence>
<dbReference type="InterPro" id="IPR015813">
    <property type="entry name" value="Pyrv/PenolPyrv_kinase-like_dom"/>
</dbReference>
<dbReference type="UniPathway" id="UPA00109">
    <property type="reaction ID" value="UER00188"/>
</dbReference>
<dbReference type="Gene3D" id="3.30.200.20">
    <property type="entry name" value="Phosphorylase Kinase, domain 1"/>
    <property type="match status" value="1"/>
</dbReference>
<dbReference type="InterPro" id="IPR001480">
    <property type="entry name" value="Bulb-type_lectin_dom"/>
</dbReference>
<dbReference type="SUPFAM" id="SSF50800">
    <property type="entry name" value="PK beta-barrel domain-like"/>
    <property type="match status" value="1"/>
</dbReference>
<feature type="transmembrane region" description="Helical" evidence="34">
    <location>
        <begin position="478"/>
        <end position="500"/>
    </location>
</feature>
<evidence type="ECO:0000256" key="11">
    <source>
        <dbReference type="ARBA" id="ARBA00022679"/>
    </source>
</evidence>
<dbReference type="CDD" id="cd00028">
    <property type="entry name" value="B_lectin"/>
    <property type="match status" value="1"/>
</dbReference>
<evidence type="ECO:0000256" key="25">
    <source>
        <dbReference type="ARBA" id="ARBA00023157"/>
    </source>
</evidence>
<evidence type="ECO:0000256" key="20">
    <source>
        <dbReference type="ARBA" id="ARBA00022946"/>
    </source>
</evidence>
<dbReference type="NCBIfam" id="TIGR01064">
    <property type="entry name" value="pyruv_kin"/>
    <property type="match status" value="1"/>
</dbReference>
<evidence type="ECO:0000256" key="33">
    <source>
        <dbReference type="RuleBase" id="RU000504"/>
    </source>
</evidence>
<dbReference type="GO" id="GO:0000287">
    <property type="term" value="F:magnesium ion binding"/>
    <property type="evidence" value="ECO:0007669"/>
    <property type="project" value="InterPro"/>
</dbReference>
<evidence type="ECO:0000256" key="19">
    <source>
        <dbReference type="ARBA" id="ARBA00022842"/>
    </source>
</evidence>
<comment type="catalytic activity">
    <reaction evidence="29">
        <text>L-threonyl-[protein] + ATP = O-phospho-L-threonyl-[protein] + ADP + H(+)</text>
        <dbReference type="Rhea" id="RHEA:46608"/>
        <dbReference type="Rhea" id="RHEA-COMP:11060"/>
        <dbReference type="Rhea" id="RHEA-COMP:11605"/>
        <dbReference type="ChEBI" id="CHEBI:15378"/>
        <dbReference type="ChEBI" id="CHEBI:30013"/>
        <dbReference type="ChEBI" id="CHEBI:30616"/>
        <dbReference type="ChEBI" id="CHEBI:61977"/>
        <dbReference type="ChEBI" id="CHEBI:456216"/>
        <dbReference type="EC" id="2.7.11.1"/>
    </reaction>
</comment>
<dbReference type="InterPro" id="IPR011037">
    <property type="entry name" value="Pyrv_Knase-like_insert_dom_sf"/>
</dbReference>
<dbReference type="PROSITE" id="PS00107">
    <property type="entry name" value="PROTEIN_KINASE_ATP"/>
    <property type="match status" value="1"/>
</dbReference>
<dbReference type="InterPro" id="IPR015806">
    <property type="entry name" value="Pyrv_Knase_insert_dom_sf"/>
</dbReference>
<evidence type="ECO:0000256" key="7">
    <source>
        <dbReference type="ARBA" id="ARBA00022527"/>
    </source>
</evidence>
<dbReference type="Gramene" id="OIW06599">
    <property type="protein sequence ID" value="OIW06599"/>
    <property type="gene ID" value="TanjilG_03993"/>
</dbReference>
<dbReference type="Gene3D" id="1.10.510.10">
    <property type="entry name" value="Transferase(Phosphotransferase) domain 1"/>
    <property type="match status" value="1"/>
</dbReference>
<dbReference type="InterPro" id="IPR011009">
    <property type="entry name" value="Kinase-like_dom_sf"/>
</dbReference>
<sequence length="1398" mass="154185">MASALSTFPCSWVIVTLVLGCFSSCIGSYIGLGSKLLASKEQTWVSDNGTFALGFTPAETNHQLFQLAIWFAELPGDRTLVWSPNRDSLVSQDAILELDTTGNLVLIDGDITIWASNTSGAGVEAAIMSESGNFILHNTDNHPLWQSFSQPSDTLLPNQPLTVSSELTSSKSSSHGGYYALKMLQQPTSLTLALTYNLPESLNGIPDQSYTNYSYWQGPDISNVTGEVIAVLDQAGSFGIAYGDSSDGAVYVYKNDNDDAGLSSAVHQSKPVTVLRRLTLEKNGNLRLYIWDDDVNGSRQWMPQWAAVSSPCDIAGICGNGVCNLDRSKTNASCTCLPGTSEIDSDGQCYENSSLVGKCNGRNESEKNHTSQFRISVLQQTNYYFSEFSVIANYSDDTTVSKCGDACLSDCDCVASVYGLNEEKPYCWVLRRLDYGGFEDTSSTLFVKVRSNGTLTQQGQARGSNSSSDGLGSAKEKAVIIPIVLSIIVLIALLCSLLYYSVHRKRALKREMESSLILSGAPMKFTYRDLQIRTSNFSQLLGTGGFGSVYKGSMGDGTLVAVKKLDKVLPHGEKEFITEVNTIGSMHHMNLVRLCGYCSEGPHRLLVYEFMKNGSLDKWIFSSYSKQDRVLDWQTHFDIAIAIARGIEYFHEQCRDRIIHCDIKPENILLDENFCPKVSDFGLAKLMGREHSQVVTMIRGTRGYLAPEWVSNRPITVKADVYSYGMLLLEIIGGRRNLDMSFDADNFFYPGWAYKEMTNGSPIKVADRRLNGSVDEEELIRALKVGFWCIQDEIFMRPTMGEVVRMLEGSININMPPMPQTVLELIEEVPTRSIFTSLSYPTTSSTRHTPQTLLKPQTFASKLLPPQRSNTHKLSTTCHVYASKSAPSQVLPVSPHDEQKIEEELQHLHGLQKLGNSSVGMWSKPTFRRKTKIVCTIGPSTDTKEMIWKLAEAGMNVARLNMSHGDHASHQKVIDLVKEYNAQSKDNVIAIMLDTKGPEVRSGDLPQPIYLASGQEFTFTIRRGVGTADCVSVNYDDFVNDVEAGDMLLVDGGMMSLVVKSKSDDSVKCEVVDGGELKSRRHLNVRGKSATLPSITEKDWDDIKFGVDNKVDFYAVSFVKDAQVVHELKNYLKSSGADIHVIVKIESADSIPNLHSIITASDGAMVARGDLGAELPIEEVPFLQEEIIGICRSMGKAVIVATNMLESMIVHPTPTRAEVSDIAIAVREGSDGIMLSGETAHGNFPLKAVKVMHTVALRTEASIPGGQMPPNIGQVFKNHMSEMFAYHATTMSNTLGTSTVVFTRSGFMAILLSHYRPSGTIFAFTDQKRVQQRLALYQGVCPIYMEFSDDAEETFIRALDLLQKQGRVKSGEEVALVQSGRQSIWRFQTTHNIQVRTV</sequence>
<dbReference type="SUPFAM" id="SSF52935">
    <property type="entry name" value="PK C-terminal domain-like"/>
    <property type="match status" value="1"/>
</dbReference>
<keyword evidence="23 34" id="KW-0472">Membrane</keyword>
<dbReference type="InterPro" id="IPR015795">
    <property type="entry name" value="Pyrv_Knase_C"/>
</dbReference>
<comment type="subcellular location">
    <subcellularLocation>
        <location evidence="4">Membrane</location>
        <topology evidence="4">Single-pass type I membrane protein</topology>
    </subcellularLocation>
    <subcellularLocation>
        <location evidence="3">Plastid</location>
        <location evidence="3">Chloroplast</location>
    </subcellularLocation>
</comment>
<dbReference type="Pfam" id="PF00069">
    <property type="entry name" value="Pkinase"/>
    <property type="match status" value="1"/>
</dbReference>
<keyword evidence="20" id="KW-0809">Transit peptide</keyword>